<dbReference type="Gene3D" id="2.40.50.140">
    <property type="entry name" value="Nucleic acid-binding proteins"/>
    <property type="match status" value="1"/>
</dbReference>
<dbReference type="OrthoDB" id="21243at2759"/>
<keyword evidence="8" id="KW-1185">Reference proteome</keyword>
<evidence type="ECO:0000256" key="5">
    <source>
        <dbReference type="ARBA" id="ARBA00030563"/>
    </source>
</evidence>
<keyword evidence="2" id="KW-0547">Nucleotide-binding</keyword>
<dbReference type="PROSITE" id="PS50862">
    <property type="entry name" value="AA_TRNA_LIGASE_II"/>
    <property type="match status" value="1"/>
</dbReference>
<reference evidence="7" key="1">
    <citation type="journal article" date="2020" name="Stud. Mycol.">
        <title>101 Dothideomycetes genomes: a test case for predicting lifestyles and emergence of pathogens.</title>
        <authorList>
            <person name="Haridas S."/>
            <person name="Albert R."/>
            <person name="Binder M."/>
            <person name="Bloem J."/>
            <person name="Labutti K."/>
            <person name="Salamov A."/>
            <person name="Andreopoulos B."/>
            <person name="Baker S."/>
            <person name="Barry K."/>
            <person name="Bills G."/>
            <person name="Bluhm B."/>
            <person name="Cannon C."/>
            <person name="Castanera R."/>
            <person name="Culley D."/>
            <person name="Daum C."/>
            <person name="Ezra D."/>
            <person name="Gonzalez J."/>
            <person name="Henrissat B."/>
            <person name="Kuo A."/>
            <person name="Liang C."/>
            <person name="Lipzen A."/>
            <person name="Lutzoni F."/>
            <person name="Magnuson J."/>
            <person name="Mondo S."/>
            <person name="Nolan M."/>
            <person name="Ohm R."/>
            <person name="Pangilinan J."/>
            <person name="Park H.-J."/>
            <person name="Ramirez L."/>
            <person name="Alfaro M."/>
            <person name="Sun H."/>
            <person name="Tritt A."/>
            <person name="Yoshinaga Y."/>
            <person name="Zwiers L.-H."/>
            <person name="Turgeon B."/>
            <person name="Goodwin S."/>
            <person name="Spatafora J."/>
            <person name="Crous P."/>
            <person name="Grigoriev I."/>
        </authorList>
    </citation>
    <scope>NUCLEOTIDE SEQUENCE</scope>
    <source>
        <strain evidence="7">CBS 480.64</strain>
    </source>
</reference>
<dbReference type="Proteomes" id="UP000799421">
    <property type="component" value="Unassembled WGS sequence"/>
</dbReference>
<dbReference type="GO" id="GO:0004824">
    <property type="term" value="F:lysine-tRNA ligase activity"/>
    <property type="evidence" value="ECO:0007669"/>
    <property type="project" value="InterPro"/>
</dbReference>
<evidence type="ECO:0000256" key="2">
    <source>
        <dbReference type="ARBA" id="ARBA00022741"/>
    </source>
</evidence>
<sequence>GFTAKGKEENLTVAGRLTSVRTAGNKLIFLDLTDGPGGVQAVVNELKLGGQGQLEGLRRVCRRGDWYSVTGQPHRTKRGELSILASSVPELLSPSLHQIPAVLNDAETIARKRHVDLLVNRPSAVLPLLVRHGVEEAIQKYFNGEGFVKVNTPILSGGAGGAAARPFATTATELEGEKLHLRIAPELWLKRLVVGGLGKVYEMGPAFRNEGVDATHNPEFSICEFYEAFASLQSLMTRTEHLFQAIQLHVQSEVDLKGPYKRIEFLPALEQHLTRRLPDLSDPAAREEVFSLAGTHLPSESLPAEPNPSLPRVLDALASHFLEDCTQPTFIVHHPACMSPLAKHFKCATTGQAVAARAELFIAGREMANMYEEENSPVEQRKKFQLQQEVGGLDEQYCQVLEWGLPPTGGWGCGIDRLVMLLSGEGRIGDVLPFGTLRHVVGLGKP</sequence>
<evidence type="ECO:0000256" key="3">
    <source>
        <dbReference type="ARBA" id="ARBA00022840"/>
    </source>
</evidence>
<dbReference type="SUPFAM" id="SSF55681">
    <property type="entry name" value="Class II aaRS and biotin synthetases"/>
    <property type="match status" value="1"/>
</dbReference>
<dbReference type="InterPro" id="IPR004364">
    <property type="entry name" value="Aa-tRNA-synt_II"/>
</dbReference>
<gene>
    <name evidence="7" type="ORF">K470DRAFT_221645</name>
</gene>
<dbReference type="Gene3D" id="3.30.930.10">
    <property type="entry name" value="Bira Bifunctional Protein, Domain 2"/>
    <property type="match status" value="1"/>
</dbReference>
<evidence type="ECO:0000256" key="1">
    <source>
        <dbReference type="ARBA" id="ARBA00022598"/>
    </source>
</evidence>
<dbReference type="InterPro" id="IPR018149">
    <property type="entry name" value="Lys-tRNA-synth_II_C"/>
</dbReference>
<organism evidence="7 8">
    <name type="scientific">Piedraia hortae CBS 480.64</name>
    <dbReference type="NCBI Taxonomy" id="1314780"/>
    <lineage>
        <taxon>Eukaryota</taxon>
        <taxon>Fungi</taxon>
        <taxon>Dikarya</taxon>
        <taxon>Ascomycota</taxon>
        <taxon>Pezizomycotina</taxon>
        <taxon>Dothideomycetes</taxon>
        <taxon>Dothideomycetidae</taxon>
        <taxon>Capnodiales</taxon>
        <taxon>Piedraiaceae</taxon>
        <taxon>Piedraia</taxon>
    </lineage>
</organism>
<dbReference type="InterPro" id="IPR045864">
    <property type="entry name" value="aa-tRNA-synth_II/BPL/LPL"/>
</dbReference>
<dbReference type="Pfam" id="PF00152">
    <property type="entry name" value="tRNA-synt_2"/>
    <property type="match status" value="1"/>
</dbReference>
<keyword evidence="1" id="KW-0436">Ligase</keyword>
<evidence type="ECO:0000313" key="7">
    <source>
        <dbReference type="EMBL" id="KAF2858260.1"/>
    </source>
</evidence>
<dbReference type="GO" id="GO:0070154">
    <property type="term" value="P:mitochondrial lysyl-tRNA aminoacylation"/>
    <property type="evidence" value="ECO:0007669"/>
    <property type="project" value="TreeGrafter"/>
</dbReference>
<evidence type="ECO:0000313" key="8">
    <source>
        <dbReference type="Proteomes" id="UP000799421"/>
    </source>
</evidence>
<dbReference type="EMBL" id="MU006014">
    <property type="protein sequence ID" value="KAF2858260.1"/>
    <property type="molecule type" value="Genomic_DNA"/>
</dbReference>
<dbReference type="InterPro" id="IPR012340">
    <property type="entry name" value="NA-bd_OB-fold"/>
</dbReference>
<dbReference type="GO" id="GO:0005739">
    <property type="term" value="C:mitochondrion"/>
    <property type="evidence" value="ECO:0007669"/>
    <property type="project" value="TreeGrafter"/>
</dbReference>
<dbReference type="SUPFAM" id="SSF50249">
    <property type="entry name" value="Nucleic acid-binding proteins"/>
    <property type="match status" value="1"/>
</dbReference>
<feature type="non-terminal residue" evidence="7">
    <location>
        <position position="1"/>
    </location>
</feature>
<dbReference type="InterPro" id="IPR004365">
    <property type="entry name" value="NA-bd_OB_tRNA"/>
</dbReference>
<dbReference type="AlphaFoldDB" id="A0A6A7BSR8"/>
<dbReference type="InterPro" id="IPR006195">
    <property type="entry name" value="aa-tRNA-synth_II"/>
</dbReference>
<dbReference type="PANTHER" id="PTHR42918">
    <property type="entry name" value="LYSYL-TRNA SYNTHETASE"/>
    <property type="match status" value="1"/>
</dbReference>
<proteinExistence type="predicted"/>
<dbReference type="PRINTS" id="PR00982">
    <property type="entry name" value="TRNASYNTHLYS"/>
</dbReference>
<dbReference type="InterPro" id="IPR044136">
    <property type="entry name" value="Lys-tRNA-ligase_II_N"/>
</dbReference>
<keyword evidence="4" id="KW-0030">Aminoacyl-tRNA synthetase</keyword>
<dbReference type="GO" id="GO:0000049">
    <property type="term" value="F:tRNA binding"/>
    <property type="evidence" value="ECO:0007669"/>
    <property type="project" value="TreeGrafter"/>
</dbReference>
<dbReference type="Pfam" id="PF01336">
    <property type="entry name" value="tRNA_anti-codon"/>
    <property type="match status" value="1"/>
</dbReference>
<protein>
    <recommendedName>
        <fullName evidence="5">Lysyl-tRNA synthetase</fullName>
    </recommendedName>
</protein>
<evidence type="ECO:0000259" key="6">
    <source>
        <dbReference type="PROSITE" id="PS50862"/>
    </source>
</evidence>
<name>A0A6A7BSR8_9PEZI</name>
<evidence type="ECO:0000256" key="4">
    <source>
        <dbReference type="ARBA" id="ARBA00023146"/>
    </source>
</evidence>
<dbReference type="GO" id="GO:0005524">
    <property type="term" value="F:ATP binding"/>
    <property type="evidence" value="ECO:0007669"/>
    <property type="project" value="UniProtKB-KW"/>
</dbReference>
<keyword evidence="3" id="KW-0067">ATP-binding</keyword>
<dbReference type="PANTHER" id="PTHR42918:SF5">
    <property type="entry name" value="LYSINE--TRNA LIGASE, MITOCHONDRIAL"/>
    <property type="match status" value="1"/>
</dbReference>
<dbReference type="CDD" id="cd04322">
    <property type="entry name" value="LysRS_N"/>
    <property type="match status" value="1"/>
</dbReference>
<feature type="domain" description="Aminoacyl-transfer RNA synthetases class-II family profile" evidence="6">
    <location>
        <begin position="134"/>
        <end position="433"/>
    </location>
</feature>
<accession>A0A6A7BSR8</accession>